<sequence length="427" mass="48911">MRKLQHTLSVLFFFAIVCTKGQSIEKLQLAIDSIVSNAIEEEAFPGCVIYASKGDSVFLLKSYGFHTYDSSRRVAVNDIYDIASITKVVGGTLAMMKLYEDGHYDLDDEIRDYINKIGRKVGKVTFREALAHQGGLYPWIPYYSEVKRKSGKWKNNTVTNELDEDYGYPISDSLYLHSDFYDKIKQMIRKSDVSDVKKYRYSGLFFYLIPELVHSLTDTLYKDYLNVHFYDKLGAETLTFNPLKKYDLSQIVPTEIDTFFRMHPIHGKVHDEGAIMMKGISGNAGLFSNATDLGKVFRMFLNNGKYDTLQILSPQTIRLFTTSQYPNNENRRGLGFDKPLLEYDSIRSSVAKDASFESYGHTGYTGTLAWADPDSELVFIFLTNRVYPDRTHRALYQLNVRPTIHQLLSDYLNTEISVYTDPVGNTK</sequence>
<dbReference type="AlphaFoldDB" id="A0A239HCU5"/>
<gene>
    <name evidence="3" type="ORF">SAMN05421640_1248</name>
</gene>
<dbReference type="EMBL" id="FZPD01000002">
    <property type="protein sequence ID" value="SNS78985.1"/>
    <property type="molecule type" value="Genomic_DNA"/>
</dbReference>
<evidence type="ECO:0000259" key="2">
    <source>
        <dbReference type="Pfam" id="PF00144"/>
    </source>
</evidence>
<dbReference type="PANTHER" id="PTHR43283">
    <property type="entry name" value="BETA-LACTAMASE-RELATED"/>
    <property type="match status" value="1"/>
</dbReference>
<feature type="domain" description="Beta-lactamase-related" evidence="2">
    <location>
        <begin position="32"/>
        <end position="396"/>
    </location>
</feature>
<dbReference type="SUPFAM" id="SSF56601">
    <property type="entry name" value="beta-lactamase/transpeptidase-like"/>
    <property type="match status" value="1"/>
</dbReference>
<proteinExistence type="predicted"/>
<evidence type="ECO:0000313" key="3">
    <source>
        <dbReference type="EMBL" id="SNS78985.1"/>
    </source>
</evidence>
<dbReference type="Proteomes" id="UP000198393">
    <property type="component" value="Unassembled WGS sequence"/>
</dbReference>
<dbReference type="RefSeq" id="WP_089355996.1">
    <property type="nucleotide sequence ID" value="NZ_FZPD01000002.1"/>
</dbReference>
<evidence type="ECO:0000313" key="4">
    <source>
        <dbReference type="Proteomes" id="UP000198393"/>
    </source>
</evidence>
<dbReference type="OrthoDB" id="9805821at2"/>
<dbReference type="InterPro" id="IPR050789">
    <property type="entry name" value="Diverse_Enzym_Activities"/>
</dbReference>
<protein>
    <submittedName>
        <fullName evidence="3">CubicO group peptidase, beta-lactamase class C family</fullName>
    </submittedName>
</protein>
<evidence type="ECO:0000256" key="1">
    <source>
        <dbReference type="ARBA" id="ARBA00022801"/>
    </source>
</evidence>
<dbReference type="Gene3D" id="3.40.710.10">
    <property type="entry name" value="DD-peptidase/beta-lactamase superfamily"/>
    <property type="match status" value="1"/>
</dbReference>
<reference evidence="3 4" key="1">
    <citation type="submission" date="2017-06" db="EMBL/GenBank/DDBJ databases">
        <authorList>
            <person name="Kim H.J."/>
            <person name="Triplett B.A."/>
        </authorList>
    </citation>
    <scope>NUCLEOTIDE SEQUENCE [LARGE SCALE GENOMIC DNA]</scope>
    <source>
        <strain evidence="3 4">DSM 19307</strain>
    </source>
</reference>
<organism evidence="3 4">
    <name type="scientific">Ekhidna lutea</name>
    <dbReference type="NCBI Taxonomy" id="447679"/>
    <lineage>
        <taxon>Bacteria</taxon>
        <taxon>Pseudomonadati</taxon>
        <taxon>Bacteroidota</taxon>
        <taxon>Cytophagia</taxon>
        <taxon>Cytophagales</taxon>
        <taxon>Reichenbachiellaceae</taxon>
        <taxon>Ekhidna</taxon>
    </lineage>
</organism>
<name>A0A239HCU5_EKHLU</name>
<keyword evidence="1" id="KW-0378">Hydrolase</keyword>
<dbReference type="Pfam" id="PF00144">
    <property type="entry name" value="Beta-lactamase"/>
    <property type="match status" value="1"/>
</dbReference>
<dbReference type="InterPro" id="IPR012338">
    <property type="entry name" value="Beta-lactam/transpept-like"/>
</dbReference>
<dbReference type="GO" id="GO:0016787">
    <property type="term" value="F:hydrolase activity"/>
    <property type="evidence" value="ECO:0007669"/>
    <property type="project" value="UniProtKB-KW"/>
</dbReference>
<dbReference type="PANTHER" id="PTHR43283:SF11">
    <property type="entry name" value="BETA-LACTAMASE-RELATED DOMAIN-CONTAINING PROTEIN"/>
    <property type="match status" value="1"/>
</dbReference>
<keyword evidence="4" id="KW-1185">Reference proteome</keyword>
<dbReference type="InterPro" id="IPR001466">
    <property type="entry name" value="Beta-lactam-related"/>
</dbReference>
<accession>A0A239HCU5</accession>